<organism evidence="1 2">
    <name type="scientific">Gossypium stocksii</name>
    <dbReference type="NCBI Taxonomy" id="47602"/>
    <lineage>
        <taxon>Eukaryota</taxon>
        <taxon>Viridiplantae</taxon>
        <taxon>Streptophyta</taxon>
        <taxon>Embryophyta</taxon>
        <taxon>Tracheophyta</taxon>
        <taxon>Spermatophyta</taxon>
        <taxon>Magnoliopsida</taxon>
        <taxon>eudicotyledons</taxon>
        <taxon>Gunneridae</taxon>
        <taxon>Pentapetalae</taxon>
        <taxon>rosids</taxon>
        <taxon>malvids</taxon>
        <taxon>Malvales</taxon>
        <taxon>Malvaceae</taxon>
        <taxon>Malvoideae</taxon>
        <taxon>Gossypium</taxon>
    </lineage>
</organism>
<dbReference type="Proteomes" id="UP000828251">
    <property type="component" value="Unassembled WGS sequence"/>
</dbReference>
<proteinExistence type="predicted"/>
<dbReference type="PANTHER" id="PTHR33116:SF86">
    <property type="entry name" value="REVERSE TRANSCRIPTASE DOMAIN-CONTAINING PROTEIN"/>
    <property type="match status" value="1"/>
</dbReference>
<evidence type="ECO:0008006" key="3">
    <source>
        <dbReference type="Google" id="ProtNLM"/>
    </source>
</evidence>
<dbReference type="AlphaFoldDB" id="A0A9D3ZS47"/>
<dbReference type="EMBL" id="JAIQCV010000009">
    <property type="protein sequence ID" value="KAH1064536.1"/>
    <property type="molecule type" value="Genomic_DNA"/>
</dbReference>
<evidence type="ECO:0000313" key="1">
    <source>
        <dbReference type="EMBL" id="KAH1064536.1"/>
    </source>
</evidence>
<protein>
    <recommendedName>
        <fullName evidence="3">Reverse transcriptase zinc-binding domain-containing protein</fullName>
    </recommendedName>
</protein>
<keyword evidence="2" id="KW-1185">Reference proteome</keyword>
<comment type="caution">
    <text evidence="1">The sequence shown here is derived from an EMBL/GenBank/DDBJ whole genome shotgun (WGS) entry which is preliminary data.</text>
</comment>
<reference evidence="1 2" key="1">
    <citation type="journal article" date="2021" name="Plant Biotechnol. J.">
        <title>Multi-omics assisted identification of the key and species-specific regulatory components of drought-tolerant mechanisms in Gossypium stocksii.</title>
        <authorList>
            <person name="Yu D."/>
            <person name="Ke L."/>
            <person name="Zhang D."/>
            <person name="Wu Y."/>
            <person name="Sun Y."/>
            <person name="Mei J."/>
            <person name="Sun J."/>
            <person name="Sun Y."/>
        </authorList>
    </citation>
    <scope>NUCLEOTIDE SEQUENCE [LARGE SCALE GENOMIC DNA]</scope>
    <source>
        <strain evidence="2">cv. E1</strain>
        <tissue evidence="1">Leaf</tissue>
    </source>
</reference>
<dbReference type="OrthoDB" id="1001947at2759"/>
<dbReference type="PANTHER" id="PTHR33116">
    <property type="entry name" value="REVERSE TRANSCRIPTASE ZINC-BINDING DOMAIN-CONTAINING PROTEIN-RELATED-RELATED"/>
    <property type="match status" value="1"/>
</dbReference>
<gene>
    <name evidence="1" type="ORF">J1N35_029523</name>
</gene>
<name>A0A9D3ZS47_9ROSI</name>
<sequence length="96" mass="11174">MQSMMIPRKVFDEIESLVKQFIWGSSEYKKKMSLVGWDSICQPKCCGGLGFQKLRDQNILFLLKLGFNIVSDKEALWVRVIKAKYRMNGILLESIR</sequence>
<accession>A0A9D3ZS47</accession>
<evidence type="ECO:0000313" key="2">
    <source>
        <dbReference type="Proteomes" id="UP000828251"/>
    </source>
</evidence>